<accession>A0A0P0W115</accession>
<dbReference type="Proteomes" id="UP000059680">
    <property type="component" value="Chromosome 3"/>
</dbReference>
<dbReference type="EMBL" id="AP014959">
    <property type="protein sequence ID" value="BAS85626.1"/>
    <property type="molecule type" value="Genomic_DNA"/>
</dbReference>
<feature type="region of interest" description="Disordered" evidence="1">
    <location>
        <begin position="36"/>
        <end position="140"/>
    </location>
</feature>
<reference evidence="3" key="1">
    <citation type="journal article" date="2005" name="Nature">
        <title>The map-based sequence of the rice genome.</title>
        <authorList>
            <consortium name="International rice genome sequencing project (IRGSP)"/>
            <person name="Matsumoto T."/>
            <person name="Wu J."/>
            <person name="Kanamori H."/>
            <person name="Katayose Y."/>
            <person name="Fujisawa M."/>
            <person name="Namiki N."/>
            <person name="Mizuno H."/>
            <person name="Yamamoto K."/>
            <person name="Antonio B.A."/>
            <person name="Baba T."/>
            <person name="Sakata K."/>
            <person name="Nagamura Y."/>
            <person name="Aoki H."/>
            <person name="Arikawa K."/>
            <person name="Arita K."/>
            <person name="Bito T."/>
            <person name="Chiden Y."/>
            <person name="Fujitsuka N."/>
            <person name="Fukunaka R."/>
            <person name="Hamada M."/>
            <person name="Harada C."/>
            <person name="Hayashi A."/>
            <person name="Hijishita S."/>
            <person name="Honda M."/>
            <person name="Hosokawa S."/>
            <person name="Ichikawa Y."/>
            <person name="Idonuma A."/>
            <person name="Iijima M."/>
            <person name="Ikeda M."/>
            <person name="Ikeno M."/>
            <person name="Ito K."/>
            <person name="Ito S."/>
            <person name="Ito T."/>
            <person name="Ito Y."/>
            <person name="Ito Y."/>
            <person name="Iwabuchi A."/>
            <person name="Kamiya K."/>
            <person name="Karasawa W."/>
            <person name="Kurita K."/>
            <person name="Katagiri S."/>
            <person name="Kikuta A."/>
            <person name="Kobayashi H."/>
            <person name="Kobayashi N."/>
            <person name="Machita K."/>
            <person name="Maehara T."/>
            <person name="Masukawa M."/>
            <person name="Mizubayashi T."/>
            <person name="Mukai Y."/>
            <person name="Nagasaki H."/>
            <person name="Nagata Y."/>
            <person name="Naito S."/>
            <person name="Nakashima M."/>
            <person name="Nakama Y."/>
            <person name="Nakamichi Y."/>
            <person name="Nakamura M."/>
            <person name="Meguro A."/>
            <person name="Negishi M."/>
            <person name="Ohta I."/>
            <person name="Ohta T."/>
            <person name="Okamoto M."/>
            <person name="Ono N."/>
            <person name="Saji S."/>
            <person name="Sakaguchi M."/>
            <person name="Sakai K."/>
            <person name="Shibata M."/>
            <person name="Shimokawa T."/>
            <person name="Song J."/>
            <person name="Takazaki Y."/>
            <person name="Terasawa K."/>
            <person name="Tsugane M."/>
            <person name="Tsuji K."/>
            <person name="Ueda S."/>
            <person name="Waki K."/>
            <person name="Yamagata H."/>
            <person name="Yamamoto M."/>
            <person name="Yamamoto S."/>
            <person name="Yamane H."/>
            <person name="Yoshiki S."/>
            <person name="Yoshihara R."/>
            <person name="Yukawa K."/>
            <person name="Zhong H."/>
            <person name="Yano M."/>
            <person name="Yuan Q."/>
            <person name="Ouyang S."/>
            <person name="Liu J."/>
            <person name="Jones K.M."/>
            <person name="Gansberger K."/>
            <person name="Moffat K."/>
            <person name="Hill J."/>
            <person name="Bera J."/>
            <person name="Fadrosh D."/>
            <person name="Jin S."/>
            <person name="Johri S."/>
            <person name="Kim M."/>
            <person name="Overton L."/>
            <person name="Reardon M."/>
            <person name="Tsitrin T."/>
            <person name="Vuong H."/>
            <person name="Weaver B."/>
            <person name="Ciecko A."/>
            <person name="Tallon L."/>
            <person name="Jackson J."/>
            <person name="Pai G."/>
            <person name="Aken S.V."/>
            <person name="Utterback T."/>
            <person name="Reidmuller S."/>
            <person name="Feldblyum T."/>
            <person name="Hsiao J."/>
            <person name="Zismann V."/>
            <person name="Iobst S."/>
            <person name="de Vazeille A.R."/>
            <person name="Buell C.R."/>
            <person name="Ying K."/>
            <person name="Li Y."/>
            <person name="Lu T."/>
            <person name="Huang Y."/>
            <person name="Zhao Q."/>
            <person name="Feng Q."/>
            <person name="Zhang L."/>
            <person name="Zhu J."/>
            <person name="Weng Q."/>
            <person name="Mu J."/>
            <person name="Lu Y."/>
            <person name="Fan D."/>
            <person name="Liu Y."/>
            <person name="Guan J."/>
            <person name="Zhang Y."/>
            <person name="Yu S."/>
            <person name="Liu X."/>
            <person name="Zhang Y."/>
            <person name="Hong G."/>
            <person name="Han B."/>
            <person name="Choisne N."/>
            <person name="Demange N."/>
            <person name="Orjeda G."/>
            <person name="Samain S."/>
            <person name="Cattolico L."/>
            <person name="Pelletier E."/>
            <person name="Couloux A."/>
            <person name="Segurens B."/>
            <person name="Wincker P."/>
            <person name="D'Hont A."/>
            <person name="Scarpelli C."/>
            <person name="Weissenbach J."/>
            <person name="Salanoubat M."/>
            <person name="Quetier F."/>
            <person name="Yu Y."/>
            <person name="Kim H.R."/>
            <person name="Rambo T."/>
            <person name="Currie J."/>
            <person name="Collura K."/>
            <person name="Luo M."/>
            <person name="Yang T."/>
            <person name="Ammiraju J.S.S."/>
            <person name="Engler F."/>
            <person name="Soderlund C."/>
            <person name="Wing R.A."/>
            <person name="Palmer L.E."/>
            <person name="de la Bastide M."/>
            <person name="Spiegel L."/>
            <person name="Nascimento L."/>
            <person name="Zutavern T."/>
            <person name="O'Shaughnessy A."/>
            <person name="Dike S."/>
            <person name="Dedhia N."/>
            <person name="Preston R."/>
            <person name="Balija V."/>
            <person name="McCombie W.R."/>
            <person name="Chow T."/>
            <person name="Chen H."/>
            <person name="Chung M."/>
            <person name="Chen C."/>
            <person name="Shaw J."/>
            <person name="Wu H."/>
            <person name="Hsiao K."/>
            <person name="Chao Y."/>
            <person name="Chu M."/>
            <person name="Cheng C."/>
            <person name="Hour A."/>
            <person name="Lee P."/>
            <person name="Lin S."/>
            <person name="Lin Y."/>
            <person name="Liou J."/>
            <person name="Liu S."/>
            <person name="Hsing Y."/>
            <person name="Raghuvanshi S."/>
            <person name="Mohanty A."/>
            <person name="Bharti A.K."/>
            <person name="Gaur A."/>
            <person name="Gupta V."/>
            <person name="Kumar D."/>
            <person name="Ravi V."/>
            <person name="Vij S."/>
            <person name="Kapur A."/>
            <person name="Khurana P."/>
            <person name="Khurana P."/>
            <person name="Khurana J.P."/>
            <person name="Tyagi A.K."/>
            <person name="Gaikwad K."/>
            <person name="Singh A."/>
            <person name="Dalal V."/>
            <person name="Srivastava S."/>
            <person name="Dixit A."/>
            <person name="Pal A.K."/>
            <person name="Ghazi I.A."/>
            <person name="Yadav M."/>
            <person name="Pandit A."/>
            <person name="Bhargava A."/>
            <person name="Sureshbabu K."/>
            <person name="Batra K."/>
            <person name="Sharma T.R."/>
            <person name="Mohapatra T."/>
            <person name="Singh N.K."/>
            <person name="Messing J."/>
            <person name="Nelson A.B."/>
            <person name="Fuks G."/>
            <person name="Kavchok S."/>
            <person name="Keizer G."/>
            <person name="Linton E."/>
            <person name="Llaca V."/>
            <person name="Song R."/>
            <person name="Tanyolac B."/>
            <person name="Young S."/>
            <person name="Ho-Il K."/>
            <person name="Hahn J.H."/>
            <person name="Sangsakoo G."/>
            <person name="Vanavichit A."/>
            <person name="de Mattos Luiz.A.T."/>
            <person name="Zimmer P.D."/>
            <person name="Malone G."/>
            <person name="Dellagostin O."/>
            <person name="de Oliveira A.C."/>
            <person name="Bevan M."/>
            <person name="Bancroft I."/>
            <person name="Minx P."/>
            <person name="Cordum H."/>
            <person name="Wilson R."/>
            <person name="Cheng Z."/>
            <person name="Jin W."/>
            <person name="Jiang J."/>
            <person name="Leong S.A."/>
            <person name="Iwama H."/>
            <person name="Gojobori T."/>
            <person name="Itoh T."/>
            <person name="Niimura Y."/>
            <person name="Fujii Y."/>
            <person name="Habara T."/>
            <person name="Sakai H."/>
            <person name="Sato Y."/>
            <person name="Wilson G."/>
            <person name="Kumar K."/>
            <person name="McCouch S."/>
            <person name="Juretic N."/>
            <person name="Hoen D."/>
            <person name="Wright S."/>
            <person name="Bruskiewich R."/>
            <person name="Bureau T."/>
            <person name="Miyao A."/>
            <person name="Hirochika H."/>
            <person name="Nishikawa T."/>
            <person name="Kadowaki K."/>
            <person name="Sugiura M."/>
            <person name="Burr B."/>
            <person name="Sasaki T."/>
        </authorList>
    </citation>
    <scope>NUCLEOTIDE SEQUENCE [LARGE SCALE GENOMIC DNA]</scope>
    <source>
        <strain evidence="3">cv. Nipponbare</strain>
    </source>
</reference>
<feature type="compositionally biased region" description="Low complexity" evidence="1">
    <location>
        <begin position="80"/>
        <end position="89"/>
    </location>
</feature>
<sequence length="140" mass="15502">MQLVNQRSIQRLPAPSRWQQENRRLAPAVLLTPPVQPAPQTVSSPACPVQRPVPVPPASRSAAQSFSRPHHRRGCWAGCTRWGRWPAPGRGTGRTGRRRRAWTRRRGTDPGTVRTPGARSSTTTASPTRRRTRSRCTGTG</sequence>
<dbReference type="InParanoid" id="A0A0P0W115"/>
<proteinExistence type="predicted"/>
<feature type="compositionally biased region" description="Low complexity" evidence="1">
    <location>
        <begin position="114"/>
        <end position="127"/>
    </location>
</feature>
<feature type="compositionally biased region" description="Basic residues" evidence="1">
    <location>
        <begin position="95"/>
        <end position="105"/>
    </location>
</feature>
<name>A0A0P0W115_ORYSJ</name>
<dbReference type="AlphaFoldDB" id="A0A0P0W115"/>
<evidence type="ECO:0000313" key="3">
    <source>
        <dbReference type="Proteomes" id="UP000059680"/>
    </source>
</evidence>
<dbReference type="Gramene" id="Os03t0664650-00">
    <property type="protein sequence ID" value="Os03t0664650-00"/>
    <property type="gene ID" value="Os03g0664650"/>
</dbReference>
<evidence type="ECO:0000256" key="1">
    <source>
        <dbReference type="SAM" id="MobiDB-lite"/>
    </source>
</evidence>
<evidence type="ECO:0000313" key="2">
    <source>
        <dbReference type="EMBL" id="BAS85626.1"/>
    </source>
</evidence>
<keyword evidence="3" id="KW-1185">Reference proteome</keyword>
<reference evidence="2 3" key="2">
    <citation type="journal article" date="2013" name="Plant Cell Physiol.">
        <title>Rice Annotation Project Database (RAP-DB): an integrative and interactive database for rice genomics.</title>
        <authorList>
            <person name="Sakai H."/>
            <person name="Lee S.S."/>
            <person name="Tanaka T."/>
            <person name="Numa H."/>
            <person name="Kim J."/>
            <person name="Kawahara Y."/>
            <person name="Wakimoto H."/>
            <person name="Yang C.C."/>
            <person name="Iwamoto M."/>
            <person name="Abe T."/>
            <person name="Yamada Y."/>
            <person name="Muto A."/>
            <person name="Inokuchi H."/>
            <person name="Ikemura T."/>
            <person name="Matsumoto T."/>
            <person name="Sasaki T."/>
            <person name="Itoh T."/>
        </authorList>
    </citation>
    <scope>NUCLEOTIDE SEQUENCE [LARGE SCALE GENOMIC DNA]</scope>
    <source>
        <strain evidence="3">cv. Nipponbare</strain>
    </source>
</reference>
<reference evidence="2 3" key="3">
    <citation type="journal article" date="2013" name="Rice">
        <title>Improvement of the Oryza sativa Nipponbare reference genome using next generation sequence and optical map data.</title>
        <authorList>
            <person name="Kawahara Y."/>
            <person name="de la Bastide M."/>
            <person name="Hamilton J.P."/>
            <person name="Kanamori H."/>
            <person name="McCombie W.R."/>
            <person name="Ouyang S."/>
            <person name="Schwartz D.C."/>
            <person name="Tanaka T."/>
            <person name="Wu J."/>
            <person name="Zhou S."/>
            <person name="Childs K.L."/>
            <person name="Davidson R.M."/>
            <person name="Lin H."/>
            <person name="Quesada-Ocampo L."/>
            <person name="Vaillancourt B."/>
            <person name="Sakai H."/>
            <person name="Lee S.S."/>
            <person name="Kim J."/>
            <person name="Numa H."/>
            <person name="Itoh T."/>
            <person name="Buell C.R."/>
            <person name="Matsumoto T."/>
        </authorList>
    </citation>
    <scope>NUCLEOTIDE SEQUENCE [LARGE SCALE GENOMIC DNA]</scope>
    <source>
        <strain evidence="3">cv. Nipponbare</strain>
    </source>
</reference>
<protein>
    <submittedName>
        <fullName evidence="2">Os03g0664650 protein</fullName>
    </submittedName>
</protein>
<organism evidence="2 3">
    <name type="scientific">Oryza sativa subsp. japonica</name>
    <name type="common">Rice</name>
    <dbReference type="NCBI Taxonomy" id="39947"/>
    <lineage>
        <taxon>Eukaryota</taxon>
        <taxon>Viridiplantae</taxon>
        <taxon>Streptophyta</taxon>
        <taxon>Embryophyta</taxon>
        <taxon>Tracheophyta</taxon>
        <taxon>Spermatophyta</taxon>
        <taxon>Magnoliopsida</taxon>
        <taxon>Liliopsida</taxon>
        <taxon>Poales</taxon>
        <taxon>Poaceae</taxon>
        <taxon>BOP clade</taxon>
        <taxon>Oryzoideae</taxon>
        <taxon>Oryzeae</taxon>
        <taxon>Oryzinae</taxon>
        <taxon>Oryza</taxon>
        <taxon>Oryza sativa</taxon>
    </lineage>
</organism>
<gene>
    <name evidence="2" type="ordered locus">Os03g0664650</name>
    <name evidence="2" type="ORF">OSNPB_030664650</name>
</gene>
<dbReference type="PaxDb" id="39947-A0A0P0W115"/>